<proteinExistence type="predicted"/>
<evidence type="ECO:0000313" key="3">
    <source>
        <dbReference type="Proteomes" id="UP000435138"/>
    </source>
</evidence>
<dbReference type="NCBIfam" id="TIGR00738">
    <property type="entry name" value="rrf2_super"/>
    <property type="match status" value="1"/>
</dbReference>
<dbReference type="Pfam" id="PF02082">
    <property type="entry name" value="Rrf2"/>
    <property type="match status" value="1"/>
</dbReference>
<reference evidence="2 3" key="1">
    <citation type="submission" date="2019-11" db="EMBL/GenBank/DDBJ databases">
        <title>Genome analysis of Rhizobacterium cereale a novel genus and species isolated from maize roots in North Spain.</title>
        <authorList>
            <person name="Menendez E."/>
            <person name="Flores-Felix J.D."/>
            <person name="Ramirez-Bahena M.-H."/>
            <person name="Igual J.M."/>
            <person name="Garcia-Fraile P."/>
            <person name="Peix A."/>
            <person name="Velazquez E."/>
        </authorList>
    </citation>
    <scope>NUCLEOTIDE SEQUENCE [LARGE SCALE GENOMIC DNA]</scope>
    <source>
        <strain evidence="2 3">RZME27</strain>
    </source>
</reference>
<dbReference type="GO" id="GO:0003700">
    <property type="term" value="F:DNA-binding transcription factor activity"/>
    <property type="evidence" value="ECO:0007669"/>
    <property type="project" value="TreeGrafter"/>
</dbReference>
<keyword evidence="3" id="KW-1185">Reference proteome</keyword>
<evidence type="ECO:0000313" key="2">
    <source>
        <dbReference type="EMBL" id="MQY45780.1"/>
    </source>
</evidence>
<name>A0A6A8A7Z5_9HYPH</name>
<dbReference type="InterPro" id="IPR036388">
    <property type="entry name" value="WH-like_DNA-bd_sf"/>
</dbReference>
<dbReference type="PANTHER" id="PTHR33221">
    <property type="entry name" value="WINGED HELIX-TURN-HELIX TRANSCRIPTIONAL REGULATOR, RRF2 FAMILY"/>
    <property type="match status" value="1"/>
</dbReference>
<dbReference type="RefSeq" id="WP_153353301.1">
    <property type="nucleotide sequence ID" value="NZ_JAYKOO010000006.1"/>
</dbReference>
<dbReference type="GO" id="GO:0005829">
    <property type="term" value="C:cytosol"/>
    <property type="evidence" value="ECO:0007669"/>
    <property type="project" value="TreeGrafter"/>
</dbReference>
<keyword evidence="1" id="KW-0238">DNA-binding</keyword>
<dbReference type="PROSITE" id="PS51197">
    <property type="entry name" value="HTH_RRF2_2"/>
    <property type="match status" value="1"/>
</dbReference>
<dbReference type="InterPro" id="IPR036390">
    <property type="entry name" value="WH_DNA-bd_sf"/>
</dbReference>
<organism evidence="2 3">
    <name type="scientific">Endobacterium cereale</name>
    <dbReference type="NCBI Taxonomy" id="2663029"/>
    <lineage>
        <taxon>Bacteria</taxon>
        <taxon>Pseudomonadati</taxon>
        <taxon>Pseudomonadota</taxon>
        <taxon>Alphaproteobacteria</taxon>
        <taxon>Hyphomicrobiales</taxon>
        <taxon>Rhizobiaceae</taxon>
        <taxon>Endobacterium</taxon>
    </lineage>
</organism>
<comment type="caution">
    <text evidence="2">The sequence shown here is derived from an EMBL/GenBank/DDBJ whole genome shotgun (WGS) entry which is preliminary data.</text>
</comment>
<dbReference type="Gene3D" id="1.10.10.10">
    <property type="entry name" value="Winged helix-like DNA-binding domain superfamily/Winged helix DNA-binding domain"/>
    <property type="match status" value="1"/>
</dbReference>
<dbReference type="InterPro" id="IPR000944">
    <property type="entry name" value="Tscrpt_reg_Rrf2"/>
</dbReference>
<gene>
    <name evidence="2" type="ORF">GAO09_06875</name>
</gene>
<sequence length="148" mass="16519">MQLTLFTDYGLRLMMFVAVSDGRRVTIEEVARAYDISRSHLMKVAQVLIRENLLKASRGRTGGLNLARSAENVSIGAIVRATEAGFDLVECQRQQGNCRMGQVCRLRGILLDALNAFFEVLDRHTLADLIARPSDFSFLSDVRVQSSQ</sequence>
<dbReference type="PANTHER" id="PTHR33221:SF4">
    <property type="entry name" value="HTH-TYPE TRANSCRIPTIONAL REPRESSOR NSRR"/>
    <property type="match status" value="1"/>
</dbReference>
<protein>
    <submittedName>
        <fullName evidence="2">Rrf2 family transcriptional regulator</fullName>
    </submittedName>
</protein>
<dbReference type="EMBL" id="WIXI01000037">
    <property type="protein sequence ID" value="MQY45780.1"/>
    <property type="molecule type" value="Genomic_DNA"/>
</dbReference>
<accession>A0A6A8A7Z5</accession>
<dbReference type="GO" id="GO:0003677">
    <property type="term" value="F:DNA binding"/>
    <property type="evidence" value="ECO:0007669"/>
    <property type="project" value="UniProtKB-KW"/>
</dbReference>
<dbReference type="Proteomes" id="UP000435138">
    <property type="component" value="Unassembled WGS sequence"/>
</dbReference>
<dbReference type="AlphaFoldDB" id="A0A6A8A7Z5"/>
<evidence type="ECO:0000256" key="1">
    <source>
        <dbReference type="ARBA" id="ARBA00023125"/>
    </source>
</evidence>
<dbReference type="SUPFAM" id="SSF46785">
    <property type="entry name" value="Winged helix' DNA-binding domain"/>
    <property type="match status" value="1"/>
</dbReference>